<keyword evidence="3" id="KW-0808">Transferase</keyword>
<dbReference type="GO" id="GO:0003964">
    <property type="term" value="F:RNA-directed DNA polymerase activity"/>
    <property type="evidence" value="ECO:0007669"/>
    <property type="project" value="UniProtKB-KW"/>
</dbReference>
<feature type="non-terminal residue" evidence="3">
    <location>
        <position position="510"/>
    </location>
</feature>
<dbReference type="SUPFAM" id="SSF56672">
    <property type="entry name" value="DNA/RNA polymerases"/>
    <property type="match status" value="1"/>
</dbReference>
<keyword evidence="3" id="KW-0695">RNA-directed DNA polymerase</keyword>
<dbReference type="InterPro" id="IPR043502">
    <property type="entry name" value="DNA/RNA_pol_sf"/>
</dbReference>
<evidence type="ECO:0000313" key="3">
    <source>
        <dbReference type="EMBL" id="JAT95735.1"/>
    </source>
</evidence>
<evidence type="ECO:0000256" key="1">
    <source>
        <dbReference type="SAM" id="MobiDB-lite"/>
    </source>
</evidence>
<dbReference type="Pfam" id="PF00078">
    <property type="entry name" value="RVT_1"/>
    <property type="match status" value="1"/>
</dbReference>
<feature type="region of interest" description="Disordered" evidence="1">
    <location>
        <begin position="51"/>
        <end position="72"/>
    </location>
</feature>
<feature type="non-terminal residue" evidence="3">
    <location>
        <position position="1"/>
    </location>
</feature>
<evidence type="ECO:0000259" key="2">
    <source>
        <dbReference type="PROSITE" id="PS50878"/>
    </source>
</evidence>
<accession>A0A1E1X8Y7</accession>
<sequence length="510" mass="57202">DLRKLVTKQCPRSHGANRLWEIAKLYLDNRDISLQFNDYVRDVFFKDSTGHGLRGPKGVADEGKPMGRRKRRRKEYAKLQNLYKKNQSTCIRGILDGEKKSEVVNPQEFLLSWARIMEAPSNLPPLPRQEDLQPDDNKTPFFPVSSKDIKRALPALNTAAGPDGFSPGDLRAVPAIVLRVVITLLMLTHRLPVCLRGARTIFVPKKEGACEPGDFRPISVSSVVVRLYHKILANRLLGMLSLDYKQRAFLPVDGCGENVQMLAGAIHEARHKFRTLHFATLDVAKAFDSITLEAILDGLRRKGVAEEFVTYMEDFYQTANTVLTFDTVTKMIHPTRGVRQGDPLSPLLFNVVLDYWLSTCDNGVAFRSGGLELSAMAFADDLVIFSTTPRGLQQQLNSLNNFLSARGLNLNPNKCLSVSLIADAKAKITKVDSSFRFFIAEKEMPAAEVNTPWRYLGLQFTPLGLAPTSIVAEIKDLLTNLSKAPLKPQQRLVALRFYLLPRFFHRLILG</sequence>
<dbReference type="PANTHER" id="PTHR19446">
    <property type="entry name" value="REVERSE TRANSCRIPTASES"/>
    <property type="match status" value="1"/>
</dbReference>
<feature type="domain" description="Reverse transcriptase" evidence="2">
    <location>
        <begin position="184"/>
        <end position="460"/>
    </location>
</feature>
<reference evidence="3" key="1">
    <citation type="journal article" date="2017" name="Front. Cell. Infect. Microbiol.">
        <title>The Distinct Transcriptional Response of the Midgut of Amblyomma sculptum and Amblyomma aureolatum Ticks to Rickettsia rickettsii Correlates to Their Differences in Susceptibility to Infection.</title>
        <authorList>
            <person name="Martins L.A."/>
            <person name="Galletti M.F.B.M."/>
            <person name="Ribeiro J.M."/>
            <person name="Fujita A."/>
            <person name="Costa F.B."/>
            <person name="Labruna M.B."/>
            <person name="Daffre S."/>
            <person name="Fogaca A.C."/>
        </authorList>
    </citation>
    <scope>NUCLEOTIDE SEQUENCE</scope>
</reference>
<dbReference type="PROSITE" id="PS50878">
    <property type="entry name" value="RT_POL"/>
    <property type="match status" value="1"/>
</dbReference>
<proteinExistence type="evidence at transcript level"/>
<keyword evidence="3" id="KW-0548">Nucleotidyltransferase</keyword>
<organism evidence="3">
    <name type="scientific">Amblyomma aureolatum</name>
    <dbReference type="NCBI Taxonomy" id="187763"/>
    <lineage>
        <taxon>Eukaryota</taxon>
        <taxon>Metazoa</taxon>
        <taxon>Ecdysozoa</taxon>
        <taxon>Arthropoda</taxon>
        <taxon>Chelicerata</taxon>
        <taxon>Arachnida</taxon>
        <taxon>Acari</taxon>
        <taxon>Parasitiformes</taxon>
        <taxon>Ixodida</taxon>
        <taxon>Ixodoidea</taxon>
        <taxon>Ixodidae</taxon>
        <taxon>Amblyomminae</taxon>
        <taxon>Amblyomma</taxon>
    </lineage>
</organism>
<dbReference type="Gene3D" id="3.30.70.270">
    <property type="match status" value="1"/>
</dbReference>
<dbReference type="InterPro" id="IPR043128">
    <property type="entry name" value="Rev_trsase/Diguanyl_cyclase"/>
</dbReference>
<name>A0A1E1X8Y7_9ACAR</name>
<dbReference type="AlphaFoldDB" id="A0A1E1X8Y7"/>
<dbReference type="CDD" id="cd01650">
    <property type="entry name" value="RT_nLTR_like"/>
    <property type="match status" value="1"/>
</dbReference>
<protein>
    <submittedName>
        <fullName evidence="3">Putative reverse transcriptase</fullName>
    </submittedName>
</protein>
<dbReference type="EMBL" id="GFAC01003453">
    <property type="protein sequence ID" value="JAT95735.1"/>
    <property type="molecule type" value="mRNA"/>
</dbReference>
<dbReference type="InterPro" id="IPR000477">
    <property type="entry name" value="RT_dom"/>
</dbReference>